<evidence type="ECO:0000313" key="4">
    <source>
        <dbReference type="Proteomes" id="UP001439008"/>
    </source>
</evidence>
<evidence type="ECO:0000256" key="2">
    <source>
        <dbReference type="SAM" id="SignalP"/>
    </source>
</evidence>
<accession>A0ABV2AQJ9</accession>
<keyword evidence="1" id="KW-1133">Transmembrane helix</keyword>
<name>A0ABV2AQJ9_9EUKA</name>
<evidence type="ECO:0000256" key="1">
    <source>
        <dbReference type="SAM" id="Phobius"/>
    </source>
</evidence>
<keyword evidence="1" id="KW-0812">Transmembrane</keyword>
<organism evidence="3 4">
    <name type="scientific">Bonamia ostreae</name>
    <dbReference type="NCBI Taxonomy" id="126728"/>
    <lineage>
        <taxon>Eukaryota</taxon>
        <taxon>Sar</taxon>
        <taxon>Rhizaria</taxon>
        <taxon>Endomyxa</taxon>
        <taxon>Ascetosporea</taxon>
        <taxon>Haplosporida</taxon>
        <taxon>Bonamia</taxon>
    </lineage>
</organism>
<reference evidence="3 4" key="1">
    <citation type="journal article" date="2024" name="BMC Biol.">
        <title>Comparative genomics of Ascetosporea gives new insight into the evolutionary basis for animal parasitism in Rhizaria.</title>
        <authorList>
            <person name="Hiltunen Thoren M."/>
            <person name="Onut-Brannstrom I."/>
            <person name="Alfjorden A."/>
            <person name="Peckova H."/>
            <person name="Swords F."/>
            <person name="Hooper C."/>
            <person name="Holzer A.S."/>
            <person name="Bass D."/>
            <person name="Burki F."/>
        </authorList>
    </citation>
    <scope>NUCLEOTIDE SEQUENCE [LARGE SCALE GENOMIC DNA]</scope>
    <source>
        <strain evidence="3">20-A016</strain>
    </source>
</reference>
<evidence type="ECO:0000313" key="3">
    <source>
        <dbReference type="EMBL" id="MES1921746.1"/>
    </source>
</evidence>
<dbReference type="EMBL" id="JBDODL010001708">
    <property type="protein sequence ID" value="MES1921746.1"/>
    <property type="molecule type" value="Genomic_DNA"/>
</dbReference>
<comment type="caution">
    <text evidence="3">The sequence shown here is derived from an EMBL/GenBank/DDBJ whole genome shotgun (WGS) entry which is preliminary data.</text>
</comment>
<feature type="chain" id="PRO_5046632239" evidence="2">
    <location>
        <begin position="16"/>
        <end position="464"/>
    </location>
</feature>
<feature type="signal peptide" evidence="2">
    <location>
        <begin position="1"/>
        <end position="15"/>
    </location>
</feature>
<proteinExistence type="predicted"/>
<dbReference type="Proteomes" id="UP001439008">
    <property type="component" value="Unassembled WGS sequence"/>
</dbReference>
<sequence length="464" mass="52212">MIFLRIMAILNIACTLRIPNISRDFAYKKASENFGVARELWLLKGFKQVEDADQNFEFSLLLKCNQFDKIIKINANGNELLVDYLVFTHKIGKLESPYGDDIDMSCVGSNKIKKCISILNKSDLEEWKSSNPFHCKLPNRYESPFYKADFSRFVKNNHTAFSGCQTVDASLIETMHCRNGTINYKNCQDSKKHKYCGLDKLSPALNPNKLKWSIPTNVFMGVECEAKAKFYGVVTCKDNGEFRYSKNVPITCEVCNEMYIARMKRGSWIQTNDSHLSAYAPYSCPDNCESNSKGVIGCGERGWILKNGCNCYCRGIGKAIPGIQKKSKERRTNEGELLSLSCVDGSEVVGYYKCYDSEFIGDPYCNSTCNEEPQVENKMATNCTGKSVGQVCEMECIDKNFEFQGTFPVCTRSNNWFVENSHCVGKKVVTELWSINEFKGLYLSLSVGGLALVSGAAFASAYFL</sequence>
<gene>
    <name evidence="3" type="ORF">MHBO_003275</name>
</gene>
<protein>
    <submittedName>
        <fullName evidence="3">Uncharacterized protein</fullName>
    </submittedName>
</protein>
<keyword evidence="4" id="KW-1185">Reference proteome</keyword>
<keyword evidence="1" id="KW-0472">Membrane</keyword>
<keyword evidence="2" id="KW-0732">Signal</keyword>
<feature type="transmembrane region" description="Helical" evidence="1">
    <location>
        <begin position="441"/>
        <end position="463"/>
    </location>
</feature>